<dbReference type="Proteomes" id="UP001321486">
    <property type="component" value="Chromosome"/>
</dbReference>
<evidence type="ECO:0000313" key="2">
    <source>
        <dbReference type="Proteomes" id="UP001321486"/>
    </source>
</evidence>
<name>A0ABM8GL36_9MICO</name>
<protein>
    <recommendedName>
        <fullName evidence="3">Secreted protein</fullName>
    </recommendedName>
</protein>
<organism evidence="1 2">
    <name type="scientific">Frondihabitans sucicola</name>
    <dbReference type="NCBI Taxonomy" id="1268041"/>
    <lineage>
        <taxon>Bacteria</taxon>
        <taxon>Bacillati</taxon>
        <taxon>Actinomycetota</taxon>
        <taxon>Actinomycetes</taxon>
        <taxon>Micrococcales</taxon>
        <taxon>Microbacteriaceae</taxon>
        <taxon>Frondihabitans</taxon>
    </lineage>
</organism>
<evidence type="ECO:0008006" key="3">
    <source>
        <dbReference type="Google" id="ProtNLM"/>
    </source>
</evidence>
<evidence type="ECO:0000313" key="1">
    <source>
        <dbReference type="EMBL" id="BDZ49101.1"/>
    </source>
</evidence>
<sequence length="64" mass="6823">MLLGVLPVELVLLWNRILRRESALALLVARVAVADDHDAAVTANHLAVLADGLDAGLDLHVVSF</sequence>
<accession>A0ABM8GL36</accession>
<keyword evidence="2" id="KW-1185">Reference proteome</keyword>
<gene>
    <name evidence="1" type="ORF">GCM10025867_13420</name>
</gene>
<reference evidence="2" key="1">
    <citation type="journal article" date="2019" name="Int. J. Syst. Evol. Microbiol.">
        <title>The Global Catalogue of Microorganisms (GCM) 10K type strain sequencing project: providing services to taxonomists for standard genome sequencing and annotation.</title>
        <authorList>
            <consortium name="The Broad Institute Genomics Platform"/>
            <consortium name="The Broad Institute Genome Sequencing Center for Infectious Disease"/>
            <person name="Wu L."/>
            <person name="Ma J."/>
        </authorList>
    </citation>
    <scope>NUCLEOTIDE SEQUENCE [LARGE SCALE GENOMIC DNA]</scope>
    <source>
        <strain evidence="2">NBRC 108728</strain>
    </source>
</reference>
<proteinExistence type="predicted"/>
<dbReference type="EMBL" id="AP027732">
    <property type="protein sequence ID" value="BDZ49101.1"/>
    <property type="molecule type" value="Genomic_DNA"/>
</dbReference>